<dbReference type="EMBL" id="JTDE01006088">
    <property type="protein sequence ID" value="KAF7245665.1"/>
    <property type="molecule type" value="Genomic_DNA"/>
</dbReference>
<name>A0A8S9YGH0_9TREM</name>
<accession>A0A8S9YGH0</accession>
<evidence type="ECO:0000313" key="1">
    <source>
        <dbReference type="EMBL" id="KAF7245665.1"/>
    </source>
</evidence>
<dbReference type="Proteomes" id="UP000822476">
    <property type="component" value="Unassembled WGS sequence"/>
</dbReference>
<evidence type="ECO:0000313" key="2">
    <source>
        <dbReference type="Proteomes" id="UP000822476"/>
    </source>
</evidence>
<comment type="caution">
    <text evidence="1">The sequence shown here is derived from an EMBL/GenBank/DDBJ whole genome shotgun (WGS) entry which is preliminary data.</text>
</comment>
<protein>
    <submittedName>
        <fullName evidence="1">Uncharacterized protein</fullName>
    </submittedName>
</protein>
<gene>
    <name evidence="1" type="ORF">EG68_10962</name>
</gene>
<dbReference type="AlphaFoldDB" id="A0A8S9YGH0"/>
<organism evidence="1 2">
    <name type="scientific">Paragonimus skrjabini miyazakii</name>
    <dbReference type="NCBI Taxonomy" id="59628"/>
    <lineage>
        <taxon>Eukaryota</taxon>
        <taxon>Metazoa</taxon>
        <taxon>Spiralia</taxon>
        <taxon>Lophotrochozoa</taxon>
        <taxon>Platyhelminthes</taxon>
        <taxon>Trematoda</taxon>
        <taxon>Digenea</taxon>
        <taxon>Plagiorchiida</taxon>
        <taxon>Troglotremata</taxon>
        <taxon>Troglotrematidae</taxon>
        <taxon>Paragonimus</taxon>
    </lineage>
</organism>
<proteinExistence type="predicted"/>
<dbReference type="OrthoDB" id="6159834at2759"/>
<sequence length="134" mass="14401">MTEVSRRITIPAALFAAFTKIARGTLSSFPELQDSRTMESTPRLSGRRVISRGSTSYPVKFPTDTVEDLQLPNAKLEDITSTNTLTNYLILIGGSSLGICNRNILGALTTNELVGASNKASLASTLLAQLIISR</sequence>
<reference evidence="1" key="1">
    <citation type="submission" date="2019-07" db="EMBL/GenBank/DDBJ databases">
        <title>Annotation for the trematode Paragonimus miyazaki's.</title>
        <authorList>
            <person name="Choi Y.-J."/>
        </authorList>
    </citation>
    <scope>NUCLEOTIDE SEQUENCE</scope>
    <source>
        <strain evidence="1">Japan</strain>
    </source>
</reference>
<keyword evidence="2" id="KW-1185">Reference proteome</keyword>